<reference evidence="3 4" key="1">
    <citation type="submission" date="2011-02" db="EMBL/GenBank/DDBJ databases">
        <title>The Genome Sequence of Sphaeroforma arctica JP610.</title>
        <authorList>
            <consortium name="The Broad Institute Genome Sequencing Platform"/>
            <person name="Russ C."/>
            <person name="Cuomo C."/>
            <person name="Young S.K."/>
            <person name="Zeng Q."/>
            <person name="Gargeya S."/>
            <person name="Alvarado L."/>
            <person name="Berlin A."/>
            <person name="Chapman S.B."/>
            <person name="Chen Z."/>
            <person name="Freedman E."/>
            <person name="Gellesch M."/>
            <person name="Goldberg J."/>
            <person name="Griggs A."/>
            <person name="Gujja S."/>
            <person name="Heilman E."/>
            <person name="Heiman D."/>
            <person name="Howarth C."/>
            <person name="Mehta T."/>
            <person name="Neiman D."/>
            <person name="Pearson M."/>
            <person name="Roberts A."/>
            <person name="Saif S."/>
            <person name="Shea T."/>
            <person name="Shenoy N."/>
            <person name="Sisk P."/>
            <person name="Stolte C."/>
            <person name="Sykes S."/>
            <person name="White J."/>
            <person name="Yandava C."/>
            <person name="Burger G."/>
            <person name="Gray M.W."/>
            <person name="Holland P.W.H."/>
            <person name="King N."/>
            <person name="Lang F.B.F."/>
            <person name="Roger A.J."/>
            <person name="Ruiz-Trillo I."/>
            <person name="Haas B."/>
            <person name="Nusbaum C."/>
            <person name="Birren B."/>
        </authorList>
    </citation>
    <scope>NUCLEOTIDE SEQUENCE [LARGE SCALE GENOMIC DNA]</scope>
    <source>
        <strain evidence="3 4">JP610</strain>
    </source>
</reference>
<accession>A0A0L0G6G8</accession>
<evidence type="ECO:0000256" key="2">
    <source>
        <dbReference type="SAM" id="Phobius"/>
    </source>
</evidence>
<dbReference type="GeneID" id="25903726"/>
<protein>
    <submittedName>
        <fullName evidence="3">Uncharacterized protein</fullName>
    </submittedName>
</protein>
<organism evidence="3 4">
    <name type="scientific">Sphaeroforma arctica JP610</name>
    <dbReference type="NCBI Taxonomy" id="667725"/>
    <lineage>
        <taxon>Eukaryota</taxon>
        <taxon>Ichthyosporea</taxon>
        <taxon>Ichthyophonida</taxon>
        <taxon>Sphaeroforma</taxon>
    </lineage>
</organism>
<evidence type="ECO:0000256" key="1">
    <source>
        <dbReference type="SAM" id="MobiDB-lite"/>
    </source>
</evidence>
<dbReference type="Proteomes" id="UP000054560">
    <property type="component" value="Unassembled WGS sequence"/>
</dbReference>
<keyword evidence="2" id="KW-0812">Transmembrane</keyword>
<keyword evidence="2" id="KW-1133">Transmembrane helix</keyword>
<feature type="transmembrane region" description="Helical" evidence="2">
    <location>
        <begin position="111"/>
        <end position="137"/>
    </location>
</feature>
<dbReference type="RefSeq" id="XP_014158451.1">
    <property type="nucleotide sequence ID" value="XM_014302976.1"/>
</dbReference>
<evidence type="ECO:0000313" key="4">
    <source>
        <dbReference type="Proteomes" id="UP000054560"/>
    </source>
</evidence>
<name>A0A0L0G6G8_9EUKA</name>
<gene>
    <name evidence="3" type="ORF">SARC_03222</name>
</gene>
<evidence type="ECO:0000313" key="3">
    <source>
        <dbReference type="EMBL" id="KNC84549.1"/>
    </source>
</evidence>
<dbReference type="EMBL" id="KQ241756">
    <property type="protein sequence ID" value="KNC84549.1"/>
    <property type="molecule type" value="Genomic_DNA"/>
</dbReference>
<sequence length="138" mass="14870">MNNSLENSENVNLGIPASANRTSLMVDTNAKGGPRRNRSFSFQEAPPRAENSEGEGSIGTEVSEFVDEDFDSPNFDLSTMSSRVSIVSSKVVKVIDKKPSIVSKYMCGNNVVVQAITGTLILCAAMAITLFVLSWGYI</sequence>
<feature type="region of interest" description="Disordered" evidence="1">
    <location>
        <begin position="22"/>
        <end position="62"/>
    </location>
</feature>
<dbReference type="AlphaFoldDB" id="A0A0L0G6G8"/>
<proteinExistence type="predicted"/>
<keyword evidence="4" id="KW-1185">Reference proteome</keyword>
<keyword evidence="2" id="KW-0472">Membrane</keyword>